<gene>
    <name evidence="2" type="ORF">IFR04_009963</name>
</gene>
<sequence>MPPANTNLQLATEDDAPTLASIMTAAFSASDAAYPLIWGSAPEGTHDSMSIIGLFSPVQRSDRVTYKAVDEEAKKVVGFATWGLPKVLAKDDKERGKKEEGGLPPIPGVNVDLWMDKVGGTRVYSARDVDVEKDMGRLSSKVRVEHLRRMIIKDHYVSISSENSNVDSNVADLTFCFVHPQYQRQGIASSLLELGTQEADRRKAKFWCTSTPQAVTTYEKSEWKVVETHDVDLGLYGGKGVYTRSWMVREPKMID</sequence>
<evidence type="ECO:0000313" key="2">
    <source>
        <dbReference type="EMBL" id="KAG4416885.1"/>
    </source>
</evidence>
<dbReference type="GO" id="GO:0016747">
    <property type="term" value="F:acyltransferase activity, transferring groups other than amino-acyl groups"/>
    <property type="evidence" value="ECO:0007669"/>
    <property type="project" value="InterPro"/>
</dbReference>
<proteinExistence type="predicted"/>
<dbReference type="OrthoDB" id="410198at2759"/>
<feature type="domain" description="N-acetyltransferase" evidence="1">
    <location>
        <begin position="172"/>
        <end position="229"/>
    </location>
</feature>
<dbReference type="PANTHER" id="PTHR42791:SF2">
    <property type="entry name" value="N-ACETYLTRANSFERASE DOMAIN-CONTAINING PROTEIN"/>
    <property type="match status" value="1"/>
</dbReference>
<dbReference type="AlphaFoldDB" id="A0A8H7TD09"/>
<dbReference type="SUPFAM" id="SSF55729">
    <property type="entry name" value="Acyl-CoA N-acyltransferases (Nat)"/>
    <property type="match status" value="1"/>
</dbReference>
<dbReference type="Gene3D" id="3.40.630.30">
    <property type="match status" value="1"/>
</dbReference>
<dbReference type="PANTHER" id="PTHR42791">
    <property type="entry name" value="GNAT FAMILY ACETYLTRANSFERASE"/>
    <property type="match status" value="1"/>
</dbReference>
<dbReference type="CDD" id="cd04301">
    <property type="entry name" value="NAT_SF"/>
    <property type="match status" value="1"/>
</dbReference>
<comment type="caution">
    <text evidence="2">The sequence shown here is derived from an EMBL/GenBank/DDBJ whole genome shotgun (WGS) entry which is preliminary data.</text>
</comment>
<dbReference type="Proteomes" id="UP000664132">
    <property type="component" value="Unassembled WGS sequence"/>
</dbReference>
<accession>A0A8H7TD09</accession>
<evidence type="ECO:0000313" key="3">
    <source>
        <dbReference type="Proteomes" id="UP000664132"/>
    </source>
</evidence>
<dbReference type="InterPro" id="IPR000182">
    <property type="entry name" value="GNAT_dom"/>
</dbReference>
<dbReference type="InterPro" id="IPR016181">
    <property type="entry name" value="Acyl_CoA_acyltransferase"/>
</dbReference>
<evidence type="ECO:0000259" key="1">
    <source>
        <dbReference type="Pfam" id="PF13673"/>
    </source>
</evidence>
<dbReference type="InterPro" id="IPR052523">
    <property type="entry name" value="Trichothecene_AcTrans"/>
</dbReference>
<dbReference type="Pfam" id="PF13673">
    <property type="entry name" value="Acetyltransf_10"/>
    <property type="match status" value="1"/>
</dbReference>
<dbReference type="EMBL" id="JAFJYH010000171">
    <property type="protein sequence ID" value="KAG4416885.1"/>
    <property type="molecule type" value="Genomic_DNA"/>
</dbReference>
<reference evidence="2" key="1">
    <citation type="submission" date="2021-02" db="EMBL/GenBank/DDBJ databases">
        <title>Genome sequence Cadophora malorum strain M34.</title>
        <authorList>
            <person name="Stefanovic E."/>
            <person name="Vu D."/>
            <person name="Scully C."/>
            <person name="Dijksterhuis J."/>
            <person name="Roader J."/>
            <person name="Houbraken J."/>
        </authorList>
    </citation>
    <scope>NUCLEOTIDE SEQUENCE</scope>
    <source>
        <strain evidence="2">M34</strain>
    </source>
</reference>
<organism evidence="2 3">
    <name type="scientific">Cadophora malorum</name>
    <dbReference type="NCBI Taxonomy" id="108018"/>
    <lineage>
        <taxon>Eukaryota</taxon>
        <taxon>Fungi</taxon>
        <taxon>Dikarya</taxon>
        <taxon>Ascomycota</taxon>
        <taxon>Pezizomycotina</taxon>
        <taxon>Leotiomycetes</taxon>
        <taxon>Helotiales</taxon>
        <taxon>Ploettnerulaceae</taxon>
        <taxon>Cadophora</taxon>
    </lineage>
</organism>
<protein>
    <recommendedName>
        <fullName evidence="1">N-acetyltransferase domain-containing protein</fullName>
    </recommendedName>
</protein>
<keyword evidence="3" id="KW-1185">Reference proteome</keyword>
<name>A0A8H7TD09_9HELO</name>